<evidence type="ECO:0000313" key="1">
    <source>
        <dbReference type="EMBL" id="KAF1994560.1"/>
    </source>
</evidence>
<keyword evidence="2" id="KW-1185">Reference proteome</keyword>
<organism evidence="1 2">
    <name type="scientific">Amniculicola lignicola CBS 123094</name>
    <dbReference type="NCBI Taxonomy" id="1392246"/>
    <lineage>
        <taxon>Eukaryota</taxon>
        <taxon>Fungi</taxon>
        <taxon>Dikarya</taxon>
        <taxon>Ascomycota</taxon>
        <taxon>Pezizomycotina</taxon>
        <taxon>Dothideomycetes</taxon>
        <taxon>Pleosporomycetidae</taxon>
        <taxon>Pleosporales</taxon>
        <taxon>Amniculicolaceae</taxon>
        <taxon>Amniculicola</taxon>
    </lineage>
</organism>
<dbReference type="EMBL" id="ML977656">
    <property type="protein sequence ID" value="KAF1994560.1"/>
    <property type="molecule type" value="Genomic_DNA"/>
</dbReference>
<reference evidence="1" key="1">
    <citation type="journal article" date="2020" name="Stud. Mycol.">
        <title>101 Dothideomycetes genomes: a test case for predicting lifestyles and emergence of pathogens.</title>
        <authorList>
            <person name="Haridas S."/>
            <person name="Albert R."/>
            <person name="Binder M."/>
            <person name="Bloem J."/>
            <person name="Labutti K."/>
            <person name="Salamov A."/>
            <person name="Andreopoulos B."/>
            <person name="Baker S."/>
            <person name="Barry K."/>
            <person name="Bills G."/>
            <person name="Bluhm B."/>
            <person name="Cannon C."/>
            <person name="Castanera R."/>
            <person name="Culley D."/>
            <person name="Daum C."/>
            <person name="Ezra D."/>
            <person name="Gonzalez J."/>
            <person name="Henrissat B."/>
            <person name="Kuo A."/>
            <person name="Liang C."/>
            <person name="Lipzen A."/>
            <person name="Lutzoni F."/>
            <person name="Magnuson J."/>
            <person name="Mondo S."/>
            <person name="Nolan M."/>
            <person name="Ohm R."/>
            <person name="Pangilinan J."/>
            <person name="Park H.-J."/>
            <person name="Ramirez L."/>
            <person name="Alfaro M."/>
            <person name="Sun H."/>
            <person name="Tritt A."/>
            <person name="Yoshinaga Y."/>
            <person name="Zwiers L.-H."/>
            <person name="Turgeon B."/>
            <person name="Goodwin S."/>
            <person name="Spatafora J."/>
            <person name="Crous P."/>
            <person name="Grigoriev I."/>
        </authorList>
    </citation>
    <scope>NUCLEOTIDE SEQUENCE</scope>
    <source>
        <strain evidence="1">CBS 123094</strain>
    </source>
</reference>
<dbReference type="AlphaFoldDB" id="A0A6A5VYS4"/>
<name>A0A6A5VYS4_9PLEO</name>
<evidence type="ECO:0000313" key="2">
    <source>
        <dbReference type="Proteomes" id="UP000799779"/>
    </source>
</evidence>
<gene>
    <name evidence="1" type="ORF">P154DRAFT_28643</name>
</gene>
<proteinExistence type="predicted"/>
<dbReference type="Proteomes" id="UP000799779">
    <property type="component" value="Unassembled WGS sequence"/>
</dbReference>
<protein>
    <submittedName>
        <fullName evidence="1">Uncharacterized protein</fullName>
    </submittedName>
</protein>
<sequence>MVARWFSVIACSPKVVGSSPMGVVVVSFEFDSFFAFLSFYHSSIIGYKAYFCLHHLPGAHTRGQASKAGVPTERFSTSTLGSCPVRPSLSLSGRVLKGVQIVHFYSHSSTVQYLHTPLHLNSDLSIQLTSSPLHSP</sequence>
<accession>A0A6A5VYS4</accession>